<feature type="region of interest" description="Disordered" evidence="1">
    <location>
        <begin position="1"/>
        <end position="31"/>
    </location>
</feature>
<gene>
    <name evidence="2" type="ORF">CC84DRAFT_417516</name>
</gene>
<dbReference type="GeneID" id="28769626"/>
<protein>
    <submittedName>
        <fullName evidence="2">Uncharacterized protein</fullName>
    </submittedName>
</protein>
<sequence>MTRTSQLSISKPKRSTKHGIAPRTESPNRHRETVFDNIGRGHSTPALYAVHQLLVCIPIAMPVLPLPIYPGNYSPICTPPLPTPFFPNPNALFSASLFSFSLFSYSSLSTSVASSLTDAEEASVSSSLPDAEVENERRLALSLMLERAARMLGLEDFPFSDADAFSPSWATCSSVCAGSVACARSMAWPCPRSWARWKMLSLRHLIRCGRHQQSPGVNSGGDVAGAAWVEVQKFGERRGSDVFDGQDGGVSASSVVTCRSCCLGRICIGRNYPVEVRTRSCRDLFVEGSEGGKPTAGIKCGLRNCRQLMVSRLQRVRS</sequence>
<dbReference type="AlphaFoldDB" id="A0A177BX87"/>
<evidence type="ECO:0000313" key="2">
    <source>
        <dbReference type="EMBL" id="OAF99127.1"/>
    </source>
</evidence>
<dbReference type="RefSeq" id="XP_018029493.1">
    <property type="nucleotide sequence ID" value="XM_018186140.1"/>
</dbReference>
<organism evidence="2 3">
    <name type="scientific">Paraphaeosphaeria sporulosa</name>
    <dbReference type="NCBI Taxonomy" id="1460663"/>
    <lineage>
        <taxon>Eukaryota</taxon>
        <taxon>Fungi</taxon>
        <taxon>Dikarya</taxon>
        <taxon>Ascomycota</taxon>
        <taxon>Pezizomycotina</taxon>
        <taxon>Dothideomycetes</taxon>
        <taxon>Pleosporomycetidae</taxon>
        <taxon>Pleosporales</taxon>
        <taxon>Massarineae</taxon>
        <taxon>Didymosphaeriaceae</taxon>
        <taxon>Paraphaeosphaeria</taxon>
    </lineage>
</organism>
<dbReference type="InParanoid" id="A0A177BX87"/>
<evidence type="ECO:0000313" key="3">
    <source>
        <dbReference type="Proteomes" id="UP000077069"/>
    </source>
</evidence>
<dbReference type="EMBL" id="KV441563">
    <property type="protein sequence ID" value="OAF99127.1"/>
    <property type="molecule type" value="Genomic_DNA"/>
</dbReference>
<proteinExistence type="predicted"/>
<accession>A0A177BX87</accession>
<keyword evidence="3" id="KW-1185">Reference proteome</keyword>
<evidence type="ECO:0000256" key="1">
    <source>
        <dbReference type="SAM" id="MobiDB-lite"/>
    </source>
</evidence>
<name>A0A177BX87_9PLEO</name>
<dbReference type="Proteomes" id="UP000077069">
    <property type="component" value="Unassembled WGS sequence"/>
</dbReference>
<reference evidence="2 3" key="1">
    <citation type="submission" date="2016-05" db="EMBL/GenBank/DDBJ databases">
        <title>Comparative analysis of secretome profiles of manganese(II)-oxidizing ascomycete fungi.</title>
        <authorList>
            <consortium name="DOE Joint Genome Institute"/>
            <person name="Zeiner C.A."/>
            <person name="Purvine S.O."/>
            <person name="Zink E.M."/>
            <person name="Wu S."/>
            <person name="Pasa-Tolic L."/>
            <person name="Chaput D.L."/>
            <person name="Haridas S."/>
            <person name="Grigoriev I.V."/>
            <person name="Santelli C.M."/>
            <person name="Hansel C.M."/>
        </authorList>
    </citation>
    <scope>NUCLEOTIDE SEQUENCE [LARGE SCALE GENOMIC DNA]</scope>
    <source>
        <strain evidence="2 3">AP3s5-JAC2a</strain>
    </source>
</reference>